<gene>
    <name evidence="2" type="ORF">M104_1151</name>
</gene>
<sequence>MSKLLYYLIILGTGGAGNLAFPAIRATQPHRLPGFTTTVHLESTAVSENPAFLTTLSLPEHLSYLQLSADKQNGGFRNYTQSNDSFQWTLNTESYYRLNPSIMLYGAMGYTGAAGKVMEGTAFINPSAPFQIIESDASNKGDKKLETYRLQGGIGWEASSRLSLGASIRYTAANYAKHKDLRHKNTLMDMNVSVGANWKINPILTAGLSYRYHRNNEAVEFATYGNKDIQYYSLISYGNFYGLKEAFGESGYTASRTPLFSQSHGGGLQWHLQPSSRMAWFSELYYRSLDGRFGKGTSTSITFNTHEGTNLGYNTRLVYKGDRYTHVIDAAISTQTLQNYENAYKESTDESNVTQIIYYGSNEVLDRKEWNGQLDYTLYIGMKDLTPIWTIGVRTLFYTRRTATSVYPYYRKQHLHQMQAVTHASRNLFAHKGMYTFGLLLGYGTGGGTLKEDGLYATPGSNQQAPFSREDLLQQEFEYYTAPRSLAGLNLRYEHPWSPKLGLYGELSYQYTRAYQLKVLSPHRHDIGIRIGCKF</sequence>
<organism evidence="2 3">
    <name type="scientific">Bacteroides fragilis str. 1007-1-F #10</name>
    <dbReference type="NCBI Taxonomy" id="1339295"/>
    <lineage>
        <taxon>Bacteria</taxon>
        <taxon>Pseudomonadati</taxon>
        <taxon>Bacteroidota</taxon>
        <taxon>Bacteroidia</taxon>
        <taxon>Bacteroidales</taxon>
        <taxon>Bacteroidaceae</taxon>
        <taxon>Bacteroides</taxon>
    </lineage>
</organism>
<dbReference type="Gene3D" id="2.40.160.60">
    <property type="entry name" value="Outer membrane protein transport protein (OMPP1/FadL/TodX)"/>
    <property type="match status" value="1"/>
</dbReference>
<protein>
    <submittedName>
        <fullName evidence="2">Outer membrane beta-barrel domain protein</fullName>
    </submittedName>
</protein>
<proteinExistence type="predicted"/>
<accession>A0AAN4N0W8</accession>
<dbReference type="InterPro" id="IPR011250">
    <property type="entry name" value="OMP/PagP_B-barrel"/>
</dbReference>
<evidence type="ECO:0000313" key="2">
    <source>
        <dbReference type="EMBL" id="EYA15481.1"/>
    </source>
</evidence>
<dbReference type="SUPFAM" id="SSF56925">
    <property type="entry name" value="OMPA-like"/>
    <property type="match status" value="1"/>
</dbReference>
<comment type="caution">
    <text evidence="2">The sequence shown here is derived from an EMBL/GenBank/DDBJ whole genome shotgun (WGS) entry which is preliminary data.</text>
</comment>
<evidence type="ECO:0000313" key="3">
    <source>
        <dbReference type="Proteomes" id="UP000022433"/>
    </source>
</evidence>
<reference evidence="2 3" key="1">
    <citation type="submission" date="2014-02" db="EMBL/GenBank/DDBJ databases">
        <authorList>
            <person name="Sears C."/>
            <person name="Carroll K."/>
            <person name="Sack B.R."/>
            <person name="Qadri F."/>
            <person name="Myers L.L."/>
            <person name="Chung G.-T."/>
            <person name="Escheverria P."/>
            <person name="Fraser C.M."/>
            <person name="Sadzewicz L."/>
            <person name="Shefchek K.A."/>
            <person name="Tallon L."/>
            <person name="Das S.P."/>
            <person name="Daugherty S."/>
            <person name="Mongodin E.F."/>
        </authorList>
    </citation>
    <scope>NUCLEOTIDE SEQUENCE [LARGE SCALE GENOMIC DNA]</scope>
    <source>
        <strain evidence="2 3">1007-1-F #10</strain>
    </source>
</reference>
<dbReference type="Proteomes" id="UP000022433">
    <property type="component" value="Unassembled WGS sequence"/>
</dbReference>
<feature type="domain" description="DUF6850" evidence="1">
    <location>
        <begin position="50"/>
        <end position="535"/>
    </location>
</feature>
<dbReference type="EMBL" id="JGEA01000015">
    <property type="protein sequence ID" value="EYA15481.1"/>
    <property type="molecule type" value="Genomic_DNA"/>
</dbReference>
<dbReference type="InterPro" id="IPR049236">
    <property type="entry name" value="DUF6850"/>
</dbReference>
<evidence type="ECO:0000259" key="1">
    <source>
        <dbReference type="Pfam" id="PF21012"/>
    </source>
</evidence>
<dbReference type="AlphaFoldDB" id="A0AAN4N0W8"/>
<dbReference type="Pfam" id="PF21012">
    <property type="entry name" value="DUF6850"/>
    <property type="match status" value="1"/>
</dbReference>
<dbReference type="RefSeq" id="WP_032532827.1">
    <property type="nucleotide sequence ID" value="NZ_JGEA01000015.1"/>
</dbReference>
<name>A0AAN4N0W8_BACFG</name>